<dbReference type="Proteomes" id="UP000054495">
    <property type="component" value="Unassembled WGS sequence"/>
</dbReference>
<dbReference type="InterPro" id="IPR041426">
    <property type="entry name" value="Mos1_HTH"/>
</dbReference>
<reference evidence="2 3" key="1">
    <citation type="submission" date="2013-05" db="EMBL/GenBank/DDBJ databases">
        <title>Draft genome of the parasitic nematode Anyclostoma ceylanicum.</title>
        <authorList>
            <person name="Mitreva M."/>
        </authorList>
    </citation>
    <scope>NUCLEOTIDE SEQUENCE [LARGE SCALE GENOMIC DNA]</scope>
</reference>
<dbReference type="GO" id="GO:0005634">
    <property type="term" value="C:nucleus"/>
    <property type="evidence" value="ECO:0007669"/>
    <property type="project" value="TreeGrafter"/>
</dbReference>
<evidence type="ECO:0000313" key="3">
    <source>
        <dbReference type="Proteomes" id="UP000054495"/>
    </source>
</evidence>
<dbReference type="GO" id="GO:0015074">
    <property type="term" value="P:DNA integration"/>
    <property type="evidence" value="ECO:0007669"/>
    <property type="project" value="TreeGrafter"/>
</dbReference>
<dbReference type="GO" id="GO:0044547">
    <property type="term" value="F:DNA topoisomerase binding"/>
    <property type="evidence" value="ECO:0007669"/>
    <property type="project" value="TreeGrafter"/>
</dbReference>
<dbReference type="InterPro" id="IPR001888">
    <property type="entry name" value="Transposase_1"/>
</dbReference>
<dbReference type="GO" id="GO:0000729">
    <property type="term" value="P:DNA double-strand break processing"/>
    <property type="evidence" value="ECO:0007669"/>
    <property type="project" value="TreeGrafter"/>
</dbReference>
<dbReference type="GO" id="GO:0044774">
    <property type="term" value="P:mitotic DNA integrity checkpoint signaling"/>
    <property type="evidence" value="ECO:0007669"/>
    <property type="project" value="TreeGrafter"/>
</dbReference>
<gene>
    <name evidence="2" type="ORF">ANCCEY_04859</name>
</gene>
<organism evidence="2 3">
    <name type="scientific">Ancylostoma ceylanicum</name>
    <dbReference type="NCBI Taxonomy" id="53326"/>
    <lineage>
        <taxon>Eukaryota</taxon>
        <taxon>Metazoa</taxon>
        <taxon>Ecdysozoa</taxon>
        <taxon>Nematoda</taxon>
        <taxon>Chromadorea</taxon>
        <taxon>Rhabditida</taxon>
        <taxon>Rhabditina</taxon>
        <taxon>Rhabditomorpha</taxon>
        <taxon>Strongyloidea</taxon>
        <taxon>Ancylostomatidae</taxon>
        <taxon>Ancylostomatinae</taxon>
        <taxon>Ancylostoma</taxon>
    </lineage>
</organism>
<evidence type="ECO:0000313" key="2">
    <source>
        <dbReference type="EMBL" id="EPB76081.1"/>
    </source>
</evidence>
<evidence type="ECO:0000259" key="1">
    <source>
        <dbReference type="Pfam" id="PF17906"/>
    </source>
</evidence>
<sequence length="264" mass="30698">MGQHVRDDTEIAPVYKGGSEWPNHFMEMRTMTATKSSIRERLLHEYQLGHSAAVGRSNVCAAFGQDVLKESTAEFWYKNFREGSTEMKDGHRAAFDNRRMRKQWLRSCQKPIPVPKPSLSQQKVMLCVWWWIGGIIHWELVASGHTIDAETYCIQLQRVNDKMRQAGLRHLFRRGPILQQDNARPHTALQTLEKIQELGWEVLPHPPYSPDAAPSDYHLFKSLQHYLAGKRLTNSEEVKDRLTRFFESKPAQFYRNGIEKLPEL</sequence>
<dbReference type="GO" id="GO:0035861">
    <property type="term" value="C:site of double-strand break"/>
    <property type="evidence" value="ECO:0007669"/>
    <property type="project" value="TreeGrafter"/>
</dbReference>
<dbReference type="GO" id="GO:0000014">
    <property type="term" value="F:single-stranded DNA endodeoxyribonuclease activity"/>
    <property type="evidence" value="ECO:0007669"/>
    <property type="project" value="TreeGrafter"/>
</dbReference>
<dbReference type="GO" id="GO:0046975">
    <property type="term" value="F:histone H3K36 methyltransferase activity"/>
    <property type="evidence" value="ECO:0007669"/>
    <property type="project" value="TreeGrafter"/>
</dbReference>
<feature type="domain" description="Mos1 transposase HTH" evidence="1">
    <location>
        <begin position="35"/>
        <end position="83"/>
    </location>
</feature>
<accession>A0A0D6M160</accession>
<dbReference type="GO" id="GO:0042800">
    <property type="term" value="F:histone H3K4 methyltransferase activity"/>
    <property type="evidence" value="ECO:0007669"/>
    <property type="project" value="TreeGrafter"/>
</dbReference>
<dbReference type="InterPro" id="IPR036397">
    <property type="entry name" value="RNaseH_sf"/>
</dbReference>
<protein>
    <submittedName>
        <fullName evidence="2">Transposase</fullName>
    </submittedName>
</protein>
<dbReference type="GO" id="GO:0003697">
    <property type="term" value="F:single-stranded DNA binding"/>
    <property type="evidence" value="ECO:0007669"/>
    <property type="project" value="TreeGrafter"/>
</dbReference>
<dbReference type="PANTHER" id="PTHR46060">
    <property type="entry name" value="MARINER MOS1 TRANSPOSASE-LIKE PROTEIN"/>
    <property type="match status" value="1"/>
</dbReference>
<dbReference type="GO" id="GO:0000793">
    <property type="term" value="C:condensed chromosome"/>
    <property type="evidence" value="ECO:0007669"/>
    <property type="project" value="TreeGrafter"/>
</dbReference>
<dbReference type="Gene3D" id="3.30.420.10">
    <property type="entry name" value="Ribonuclease H-like superfamily/Ribonuclease H"/>
    <property type="match status" value="1"/>
</dbReference>
<dbReference type="GO" id="GO:0006303">
    <property type="term" value="P:double-strand break repair via nonhomologous end joining"/>
    <property type="evidence" value="ECO:0007669"/>
    <property type="project" value="TreeGrafter"/>
</dbReference>
<dbReference type="GO" id="GO:0031297">
    <property type="term" value="P:replication fork processing"/>
    <property type="evidence" value="ECO:0007669"/>
    <property type="project" value="TreeGrafter"/>
</dbReference>
<dbReference type="Pfam" id="PF17906">
    <property type="entry name" value="HTH_48"/>
    <property type="match status" value="1"/>
</dbReference>
<dbReference type="GO" id="GO:0003690">
    <property type="term" value="F:double-stranded DNA binding"/>
    <property type="evidence" value="ECO:0007669"/>
    <property type="project" value="TreeGrafter"/>
</dbReference>
<dbReference type="EMBL" id="KE124877">
    <property type="protein sequence ID" value="EPB76081.1"/>
    <property type="molecule type" value="Genomic_DNA"/>
</dbReference>
<dbReference type="PANTHER" id="PTHR46060:SF2">
    <property type="entry name" value="HISTONE-LYSINE N-METHYLTRANSFERASE SETMAR"/>
    <property type="match status" value="1"/>
</dbReference>
<dbReference type="Pfam" id="PF01359">
    <property type="entry name" value="Transposase_1"/>
    <property type="match status" value="1"/>
</dbReference>
<keyword evidence="3" id="KW-1185">Reference proteome</keyword>
<proteinExistence type="predicted"/>
<name>A0A0D6M160_9BILA</name>
<dbReference type="InterPro" id="IPR052709">
    <property type="entry name" value="Transposase-MT_Hybrid"/>
</dbReference>
<dbReference type="AlphaFoldDB" id="A0A0D6M160"/>